<dbReference type="EMBL" id="KV417273">
    <property type="protein sequence ID" value="KZO99023.1"/>
    <property type="molecule type" value="Genomic_DNA"/>
</dbReference>
<accession>A0A167PQ94</accession>
<evidence type="ECO:0000313" key="2">
    <source>
        <dbReference type="EMBL" id="KZO99023.1"/>
    </source>
</evidence>
<feature type="domain" description="Nudix hydrolase" evidence="1">
    <location>
        <begin position="135"/>
        <end position="289"/>
    </location>
</feature>
<dbReference type="Gene3D" id="3.90.79.10">
    <property type="entry name" value="Nucleoside Triphosphate Pyrophosphohydrolase"/>
    <property type="match status" value="1"/>
</dbReference>
<reference evidence="2 3" key="1">
    <citation type="journal article" date="2016" name="Mol. Biol. Evol.">
        <title>Comparative Genomics of Early-Diverging Mushroom-Forming Fungi Provides Insights into the Origins of Lignocellulose Decay Capabilities.</title>
        <authorList>
            <person name="Nagy L.G."/>
            <person name="Riley R."/>
            <person name="Tritt A."/>
            <person name="Adam C."/>
            <person name="Daum C."/>
            <person name="Floudas D."/>
            <person name="Sun H."/>
            <person name="Yadav J.S."/>
            <person name="Pangilinan J."/>
            <person name="Larsson K.H."/>
            <person name="Matsuura K."/>
            <person name="Barry K."/>
            <person name="Labutti K."/>
            <person name="Kuo R."/>
            <person name="Ohm R.A."/>
            <person name="Bhattacharya S.S."/>
            <person name="Shirouzu T."/>
            <person name="Yoshinaga Y."/>
            <person name="Martin F.M."/>
            <person name="Grigoriev I.V."/>
            <person name="Hibbett D.S."/>
        </authorList>
    </citation>
    <scope>NUCLEOTIDE SEQUENCE [LARGE SCALE GENOMIC DNA]</scope>
    <source>
        <strain evidence="2 3">TUFC12733</strain>
    </source>
</reference>
<gene>
    <name evidence="2" type="ORF">CALVIDRAFT_548732</name>
</gene>
<dbReference type="STRING" id="1330018.A0A167PQ94"/>
<dbReference type="AlphaFoldDB" id="A0A167PQ94"/>
<dbReference type="InterPro" id="IPR000086">
    <property type="entry name" value="NUDIX_hydrolase_dom"/>
</dbReference>
<dbReference type="PROSITE" id="PS51462">
    <property type="entry name" value="NUDIX"/>
    <property type="match status" value="1"/>
</dbReference>
<dbReference type="GO" id="GO:0044715">
    <property type="term" value="F:8-oxo-dGDP phosphatase activity"/>
    <property type="evidence" value="ECO:0007669"/>
    <property type="project" value="TreeGrafter"/>
</dbReference>
<dbReference type="InterPro" id="IPR015797">
    <property type="entry name" value="NUDIX_hydrolase-like_dom_sf"/>
</dbReference>
<protein>
    <recommendedName>
        <fullName evidence="1">Nudix hydrolase domain-containing protein</fullName>
    </recommendedName>
</protein>
<dbReference type="SUPFAM" id="SSF55811">
    <property type="entry name" value="Nudix"/>
    <property type="match status" value="1"/>
</dbReference>
<proteinExistence type="predicted"/>
<dbReference type="PANTHER" id="PTHR13622">
    <property type="entry name" value="THIAMIN PYROPHOSPHOKINASE"/>
    <property type="match status" value="1"/>
</dbReference>
<sequence length="328" mass="37184">MATRTLLPFVEAVDNFDPRLSDEPLARWFLDDTYTTVIGLIPELSLHAIVDYNKTRQPIFSLVSDGSTGSVKVAFAPSISTPELRTKAMKDICENWRDSGLFADEIGGRKWRNEQYTVYYHPYANIRPENAAFSMERSACKLFGVVTYGVHMSMYKKVNGELRIWVPTRSRTKQTWPLYLDNSVAGGISHGMSPIESMVKECEEEASLPPDLVRAHIKQVSSISYYYQTSAKWLEPEVQFVYEMFLPDGVDAIPSPSDGEVESFEMCNLDDILEKMHAGKFKPNCGAVIIDFMIRHGFLTAENEPNYLEIITRLHRRADGYGPIVSRA</sequence>
<dbReference type="Proteomes" id="UP000076738">
    <property type="component" value="Unassembled WGS sequence"/>
</dbReference>
<dbReference type="OrthoDB" id="10261522at2759"/>
<evidence type="ECO:0000313" key="3">
    <source>
        <dbReference type="Proteomes" id="UP000076738"/>
    </source>
</evidence>
<dbReference type="Pfam" id="PF15916">
    <property type="entry name" value="DUF4743"/>
    <property type="match status" value="1"/>
</dbReference>
<keyword evidence="3" id="KW-1185">Reference proteome</keyword>
<organism evidence="2 3">
    <name type="scientific">Calocera viscosa (strain TUFC12733)</name>
    <dbReference type="NCBI Taxonomy" id="1330018"/>
    <lineage>
        <taxon>Eukaryota</taxon>
        <taxon>Fungi</taxon>
        <taxon>Dikarya</taxon>
        <taxon>Basidiomycota</taxon>
        <taxon>Agaricomycotina</taxon>
        <taxon>Dacrymycetes</taxon>
        <taxon>Dacrymycetales</taxon>
        <taxon>Dacrymycetaceae</taxon>
        <taxon>Calocera</taxon>
    </lineage>
</organism>
<dbReference type="FunFam" id="3.90.79.10:FF:000019">
    <property type="entry name" value="Thiamin pyrophosphokinase, putative"/>
    <property type="match status" value="1"/>
</dbReference>
<dbReference type="InterPro" id="IPR031804">
    <property type="entry name" value="DUF4743"/>
</dbReference>
<evidence type="ECO:0000259" key="1">
    <source>
        <dbReference type="PROSITE" id="PS51462"/>
    </source>
</evidence>
<name>A0A167PQ94_CALVF</name>
<dbReference type="Pfam" id="PF00293">
    <property type="entry name" value="NUDIX"/>
    <property type="match status" value="1"/>
</dbReference>
<dbReference type="PANTHER" id="PTHR13622:SF8">
    <property type="entry name" value="THIAMIN PYROPHOSPHOKINASE 1"/>
    <property type="match status" value="1"/>
</dbReference>
<dbReference type="CDD" id="cd03676">
    <property type="entry name" value="NUDIX_Tnr3_like"/>
    <property type="match status" value="1"/>
</dbReference>